<gene>
    <name evidence="1" type="ORF">SAMN05421799_10629</name>
</gene>
<proteinExistence type="predicted"/>
<name>A0A1N7MR29_9BACL</name>
<organism evidence="1 2">
    <name type="scientific">Alicyclobacillus vulcanalis</name>
    <dbReference type="NCBI Taxonomy" id="252246"/>
    <lineage>
        <taxon>Bacteria</taxon>
        <taxon>Bacillati</taxon>
        <taxon>Bacillota</taxon>
        <taxon>Bacilli</taxon>
        <taxon>Bacillales</taxon>
        <taxon>Alicyclobacillaceae</taxon>
        <taxon>Alicyclobacillus</taxon>
    </lineage>
</organism>
<keyword evidence="2" id="KW-1185">Reference proteome</keyword>
<dbReference type="Proteomes" id="UP000186156">
    <property type="component" value="Unassembled WGS sequence"/>
</dbReference>
<evidence type="ECO:0000313" key="1">
    <source>
        <dbReference type="EMBL" id="SIS88319.1"/>
    </source>
</evidence>
<dbReference type="OrthoDB" id="9910864at2"/>
<evidence type="ECO:0000313" key="2">
    <source>
        <dbReference type="Proteomes" id="UP000186156"/>
    </source>
</evidence>
<dbReference type="RefSeq" id="WP_076346893.1">
    <property type="nucleotide sequence ID" value="NZ_FTOO01000006.1"/>
</dbReference>
<accession>A0A1N7MR29</accession>
<dbReference type="AlphaFoldDB" id="A0A1N7MR29"/>
<dbReference type="STRING" id="252246.SAMN05421799_10629"/>
<sequence length="113" mass="12483">MRLELNDLQTGAYAMVRDKAPWGLLKRVAKYVGNNEPDADEQDALFAEILSRMVTEWNVKDEDGNDVPIPSKATAEQLDLVDGQIIMRIINHVRNVLAGVNTDPNSETASSTS</sequence>
<dbReference type="EMBL" id="FTOO01000006">
    <property type="protein sequence ID" value="SIS88319.1"/>
    <property type="molecule type" value="Genomic_DNA"/>
</dbReference>
<protein>
    <submittedName>
        <fullName evidence="1">Uncharacterized protein</fullName>
    </submittedName>
</protein>
<reference evidence="2" key="1">
    <citation type="submission" date="2017-01" db="EMBL/GenBank/DDBJ databases">
        <authorList>
            <person name="Varghese N."/>
            <person name="Submissions S."/>
        </authorList>
    </citation>
    <scope>NUCLEOTIDE SEQUENCE [LARGE SCALE GENOMIC DNA]</scope>
    <source>
        <strain evidence="2">DSM 16176</strain>
    </source>
</reference>